<proteinExistence type="predicted"/>
<gene>
    <name evidence="2" type="ORF">LSH36_33g08025</name>
</gene>
<keyword evidence="3" id="KW-1185">Reference proteome</keyword>
<feature type="domain" description="SET" evidence="1">
    <location>
        <begin position="6"/>
        <end position="69"/>
    </location>
</feature>
<dbReference type="InterPro" id="IPR046341">
    <property type="entry name" value="SET_dom_sf"/>
</dbReference>
<evidence type="ECO:0000259" key="1">
    <source>
        <dbReference type="Pfam" id="PF21549"/>
    </source>
</evidence>
<dbReference type="Gene3D" id="2.170.270.10">
    <property type="entry name" value="SET domain"/>
    <property type="match status" value="1"/>
</dbReference>
<dbReference type="EMBL" id="JAODUP010000033">
    <property type="protein sequence ID" value="KAK2166955.1"/>
    <property type="molecule type" value="Genomic_DNA"/>
</dbReference>
<sequence>MVIKQTFTDDIVAHFIDAINLKYSNWLRFINMPNEERDENVSSHFCVGRIFYRTIIDLYPGQELYVNYAYYNEKADMSSSDKVKSE</sequence>
<dbReference type="SUPFAM" id="SSF82199">
    <property type="entry name" value="SET domain"/>
    <property type="match status" value="1"/>
</dbReference>
<name>A0AAD9K9H2_9ANNE</name>
<protein>
    <recommendedName>
        <fullName evidence="1">SET domain-containing protein</fullName>
    </recommendedName>
</protein>
<dbReference type="Proteomes" id="UP001208570">
    <property type="component" value="Unassembled WGS sequence"/>
</dbReference>
<dbReference type="AlphaFoldDB" id="A0AAD9K9H2"/>
<dbReference type="Pfam" id="PF21549">
    <property type="entry name" value="PRDM2_PR"/>
    <property type="match status" value="1"/>
</dbReference>
<dbReference type="InterPro" id="IPR001214">
    <property type="entry name" value="SET_dom"/>
</dbReference>
<organism evidence="2 3">
    <name type="scientific">Paralvinella palmiformis</name>
    <dbReference type="NCBI Taxonomy" id="53620"/>
    <lineage>
        <taxon>Eukaryota</taxon>
        <taxon>Metazoa</taxon>
        <taxon>Spiralia</taxon>
        <taxon>Lophotrochozoa</taxon>
        <taxon>Annelida</taxon>
        <taxon>Polychaeta</taxon>
        <taxon>Sedentaria</taxon>
        <taxon>Canalipalpata</taxon>
        <taxon>Terebellida</taxon>
        <taxon>Terebelliformia</taxon>
        <taxon>Alvinellidae</taxon>
        <taxon>Paralvinella</taxon>
    </lineage>
</organism>
<evidence type="ECO:0000313" key="3">
    <source>
        <dbReference type="Proteomes" id="UP001208570"/>
    </source>
</evidence>
<accession>A0AAD9K9H2</accession>
<reference evidence="2" key="1">
    <citation type="journal article" date="2023" name="Mol. Biol. Evol.">
        <title>Third-Generation Sequencing Reveals the Adaptive Role of the Epigenome in Three Deep-Sea Polychaetes.</title>
        <authorList>
            <person name="Perez M."/>
            <person name="Aroh O."/>
            <person name="Sun Y."/>
            <person name="Lan Y."/>
            <person name="Juniper S.K."/>
            <person name="Young C.R."/>
            <person name="Angers B."/>
            <person name="Qian P.Y."/>
        </authorList>
    </citation>
    <scope>NUCLEOTIDE SEQUENCE</scope>
    <source>
        <strain evidence="2">P08H-3</strain>
    </source>
</reference>
<evidence type="ECO:0000313" key="2">
    <source>
        <dbReference type="EMBL" id="KAK2166955.1"/>
    </source>
</evidence>
<comment type="caution">
    <text evidence="2">The sequence shown here is derived from an EMBL/GenBank/DDBJ whole genome shotgun (WGS) entry which is preliminary data.</text>
</comment>